<dbReference type="RefSeq" id="WP_034643543.1">
    <property type="nucleotide sequence ID" value="NZ_CBCSJC010000035.1"/>
</dbReference>
<proteinExistence type="predicted"/>
<protein>
    <recommendedName>
        <fullName evidence="3">Prophage helix-turn-helix protein</fullName>
    </recommendedName>
</protein>
<dbReference type="eggNOG" id="ENOG50306KH">
    <property type="taxonomic scope" value="Bacteria"/>
</dbReference>
<evidence type="ECO:0008006" key="3">
    <source>
        <dbReference type="Google" id="ProtNLM"/>
    </source>
</evidence>
<organism evidence="1 2">
    <name type="scientific">Bacillus manliponensis</name>
    <dbReference type="NCBI Taxonomy" id="574376"/>
    <lineage>
        <taxon>Bacteria</taxon>
        <taxon>Bacillati</taxon>
        <taxon>Bacillota</taxon>
        <taxon>Bacilli</taxon>
        <taxon>Bacillales</taxon>
        <taxon>Bacillaceae</taxon>
        <taxon>Bacillus</taxon>
        <taxon>Bacillus cereus group</taxon>
    </lineage>
</organism>
<sequence>MEVILRRMKNNLLASGITNKKLAIELKMRESRLSECLNGKRTFAFYSFSQILINHFTKDNTFSRLAISEYCKTIKGNINIRIALEYAHARGEFALLKLLIKKARDSKNKENHDRADVYELFYKRGMEGLVKNKLLQEVKKLKERVKTEELRILLDILQCLGSYDKGSYVLLQEEAYLVRDKIEKQINDKTGFMKESFTAKINDVIHIVDLTMGNIEQVRKYGDELVVYLDRIKMFPISQASTLSAIGESYIFDNYEKSHSYFLQALEVLENSFNEKMIAKRNRIIATLDFLKIYWDKELNTLTPIDNSEKAYFEIKKGNNGRAIKILNEIIKERDHLTAFETCYLGLAKNDKGLIQESLVMLERKGNIYYSQLPKKILGII</sequence>
<comment type="caution">
    <text evidence="1">The sequence shown here is derived from an EMBL/GenBank/DDBJ whole genome shotgun (WGS) entry which is preliminary data.</text>
</comment>
<dbReference type="STRING" id="574376.BAMA_15605"/>
<keyword evidence="2" id="KW-1185">Reference proteome</keyword>
<reference evidence="1 2" key="1">
    <citation type="submission" date="2014-06" db="EMBL/GenBank/DDBJ databases">
        <title>Draft genome sequence of Bacillus manliponensis JCM 15802 (MCCC 1A00708).</title>
        <authorList>
            <person name="Lai Q."/>
            <person name="Liu Y."/>
            <person name="Shao Z."/>
        </authorList>
    </citation>
    <scope>NUCLEOTIDE SEQUENCE [LARGE SCALE GENOMIC DNA]</scope>
    <source>
        <strain evidence="1 2">JCM 15802</strain>
    </source>
</reference>
<evidence type="ECO:0000313" key="1">
    <source>
        <dbReference type="EMBL" id="KEK17378.1"/>
    </source>
</evidence>
<evidence type="ECO:0000313" key="2">
    <source>
        <dbReference type="Proteomes" id="UP000027822"/>
    </source>
</evidence>
<dbReference type="Pfam" id="PF22871">
    <property type="entry name" value="AimR"/>
    <property type="match status" value="1"/>
</dbReference>
<name>A0A073K538_9BACI</name>
<dbReference type="EMBL" id="JOTN01000031">
    <property type="protein sequence ID" value="KEK17378.1"/>
    <property type="molecule type" value="Genomic_DNA"/>
</dbReference>
<accession>A0A073K538</accession>
<dbReference type="OrthoDB" id="2929097at2"/>
<dbReference type="AlphaFoldDB" id="A0A073K538"/>
<dbReference type="InterPro" id="IPR047705">
    <property type="entry name" value="AimR-like"/>
</dbReference>
<dbReference type="Proteomes" id="UP000027822">
    <property type="component" value="Unassembled WGS sequence"/>
</dbReference>
<dbReference type="NCBIfam" id="NF038310">
    <property type="entry name" value="lysogeny_AimR"/>
    <property type="match status" value="1"/>
</dbReference>
<gene>
    <name evidence="1" type="ORF">BAMA_15605</name>
</gene>